<dbReference type="Pfam" id="PF00848">
    <property type="entry name" value="Ring_hydroxyl_A"/>
    <property type="match status" value="1"/>
</dbReference>
<dbReference type="CDD" id="cd08883">
    <property type="entry name" value="RHO_alpha_C_CMO-like"/>
    <property type="match status" value="1"/>
</dbReference>
<dbReference type="GO" id="GO:0051537">
    <property type="term" value="F:2 iron, 2 sulfur cluster binding"/>
    <property type="evidence" value="ECO:0007669"/>
    <property type="project" value="UniProtKB-KW"/>
</dbReference>
<sequence>MAMAATTMLPKLASFDHCPEIRHPCFQFSRKNPRRCPKLACFDHCPEIRHPCFQFSRKNPRRCLTNNGNSSPVKSSSIQGISGDERKIRRLVQEFNPKIPIEEAVTPPSSWYTDPDFYSLELDQVFYRGWQPVGYTEQIKEPCKYFTGRLGSIEYVVCRDENGTLYAFHNVCRHHASLIASGTGKTSCFVCPYHGWTYGLDGALVKATRITGIKNFKVNEMGLVPLKVDIWGPFVLINFDGGMMPQEGIDTNGVGHEWLGSAAEILSSNGVDTSLVYVCRRVYTLECNWKVFCDNYLDGGYHVPYAHRGLASGLQLDSYSTKMYEKVSIQSCGGSTKACEQEFDRLGSKALYAYVYPNFMINRYGPWMDTNLVLPMGPRKCQVIFDYFLDARLKDDSCFIEKSLEDSEKVQDEDIVLCKAVQQGLESPAYEVGRYSPSVEMAMHHFHCLLHENLSQSFQRSR</sequence>
<accession>A0AAW2R3N6</accession>
<evidence type="ECO:0000256" key="5">
    <source>
        <dbReference type="ARBA" id="ARBA00010848"/>
    </source>
</evidence>
<evidence type="ECO:0000256" key="8">
    <source>
        <dbReference type="ARBA" id="ARBA00022714"/>
    </source>
</evidence>
<dbReference type="GO" id="GO:0019133">
    <property type="term" value="F:choline monooxygenase activity"/>
    <property type="evidence" value="ECO:0007669"/>
    <property type="project" value="UniProtKB-EC"/>
</dbReference>
<comment type="function">
    <text evidence="2">Catalyzes the first step of the osmoprotectant glycine betaine synthesis.</text>
</comment>
<dbReference type="PROSITE" id="PS51296">
    <property type="entry name" value="RIESKE"/>
    <property type="match status" value="1"/>
</dbReference>
<keyword evidence="10" id="KW-0809">Transit peptide</keyword>
<evidence type="ECO:0000256" key="12">
    <source>
        <dbReference type="ARBA" id="ARBA00023004"/>
    </source>
</evidence>
<keyword evidence="8" id="KW-0001">2Fe-2S</keyword>
<comment type="cofactor">
    <cofactor evidence="14">
        <name>[2Fe-2S] cluster</name>
        <dbReference type="ChEBI" id="CHEBI:190135"/>
    </cofactor>
</comment>
<dbReference type="GO" id="GO:0005506">
    <property type="term" value="F:iron ion binding"/>
    <property type="evidence" value="ECO:0007669"/>
    <property type="project" value="InterPro"/>
</dbReference>
<evidence type="ECO:0000256" key="7">
    <source>
        <dbReference type="ARBA" id="ARBA00014931"/>
    </source>
</evidence>
<feature type="domain" description="Rieske" evidence="16">
    <location>
        <begin position="130"/>
        <end position="237"/>
    </location>
</feature>
<dbReference type="SUPFAM" id="SSF55961">
    <property type="entry name" value="Bet v1-like"/>
    <property type="match status" value="1"/>
</dbReference>
<dbReference type="InterPro" id="IPR001663">
    <property type="entry name" value="Rng_hydr_dOase-A"/>
</dbReference>
<evidence type="ECO:0000313" key="17">
    <source>
        <dbReference type="EMBL" id="KAL0374705.1"/>
    </source>
</evidence>
<comment type="cofactor">
    <cofactor evidence="1">
        <name>Fe cation</name>
        <dbReference type="ChEBI" id="CHEBI:24875"/>
    </cofactor>
</comment>
<name>A0AAW2R3N6_SESRA</name>
<dbReference type="GO" id="GO:0009570">
    <property type="term" value="C:chloroplast stroma"/>
    <property type="evidence" value="ECO:0007669"/>
    <property type="project" value="UniProtKB-SubCell"/>
</dbReference>
<dbReference type="Gene3D" id="2.102.10.10">
    <property type="entry name" value="Rieske [2Fe-2S] iron-sulphur domain"/>
    <property type="match status" value="1"/>
</dbReference>
<evidence type="ECO:0000256" key="10">
    <source>
        <dbReference type="ARBA" id="ARBA00022946"/>
    </source>
</evidence>
<dbReference type="AlphaFoldDB" id="A0AAW2R3N6"/>
<dbReference type="EMBL" id="JACGWJ010000014">
    <property type="protein sequence ID" value="KAL0374705.1"/>
    <property type="molecule type" value="Genomic_DNA"/>
</dbReference>
<keyword evidence="11" id="KW-0560">Oxidoreductase</keyword>
<dbReference type="PRINTS" id="PR00090">
    <property type="entry name" value="RNGDIOXGNASE"/>
</dbReference>
<evidence type="ECO:0000256" key="1">
    <source>
        <dbReference type="ARBA" id="ARBA00001962"/>
    </source>
</evidence>
<comment type="caution">
    <text evidence="17">The sequence shown here is derived from an EMBL/GenBank/DDBJ whole genome shotgun (WGS) entry which is preliminary data.</text>
</comment>
<evidence type="ECO:0000256" key="3">
    <source>
        <dbReference type="ARBA" id="ARBA00004470"/>
    </source>
</evidence>
<dbReference type="SUPFAM" id="SSF50022">
    <property type="entry name" value="ISP domain"/>
    <property type="match status" value="1"/>
</dbReference>
<evidence type="ECO:0000256" key="15">
    <source>
        <dbReference type="ARBA" id="ARBA00049097"/>
    </source>
</evidence>
<evidence type="ECO:0000259" key="16">
    <source>
        <dbReference type="PROSITE" id="PS51296"/>
    </source>
</evidence>
<proteinExistence type="inferred from homology"/>
<dbReference type="PANTHER" id="PTHR43756:SF5">
    <property type="entry name" value="CHOLINE MONOOXYGENASE, CHLOROPLASTIC"/>
    <property type="match status" value="1"/>
</dbReference>
<reference evidence="17" key="1">
    <citation type="submission" date="2020-06" db="EMBL/GenBank/DDBJ databases">
        <authorList>
            <person name="Li T."/>
            <person name="Hu X."/>
            <person name="Zhang T."/>
            <person name="Song X."/>
            <person name="Zhang H."/>
            <person name="Dai N."/>
            <person name="Sheng W."/>
            <person name="Hou X."/>
            <person name="Wei L."/>
        </authorList>
    </citation>
    <scope>NUCLEOTIDE SEQUENCE</scope>
    <source>
        <strain evidence="17">G02</strain>
        <tissue evidence="17">Leaf</tissue>
    </source>
</reference>
<keyword evidence="12" id="KW-0408">Iron</keyword>
<keyword evidence="9" id="KW-0479">Metal-binding</keyword>
<dbReference type="InterPro" id="IPR036922">
    <property type="entry name" value="Rieske_2Fe-2S_sf"/>
</dbReference>
<dbReference type="InterPro" id="IPR017941">
    <property type="entry name" value="Rieske_2Fe-2S"/>
</dbReference>
<comment type="catalytic activity">
    <reaction evidence="15">
        <text>choline + 2 reduced [2Fe-2S]-[ferredoxin] + O2 + 2 H(+) = betaine aldehyde hydrate + 2 oxidized [2Fe-2S]-[ferredoxin] + H2O</text>
        <dbReference type="Rhea" id="RHEA:17769"/>
        <dbReference type="Rhea" id="RHEA-COMP:10000"/>
        <dbReference type="Rhea" id="RHEA-COMP:10001"/>
        <dbReference type="ChEBI" id="CHEBI:15354"/>
        <dbReference type="ChEBI" id="CHEBI:15377"/>
        <dbReference type="ChEBI" id="CHEBI:15378"/>
        <dbReference type="ChEBI" id="CHEBI:15379"/>
        <dbReference type="ChEBI" id="CHEBI:15870"/>
        <dbReference type="ChEBI" id="CHEBI:33737"/>
        <dbReference type="ChEBI" id="CHEBI:33738"/>
        <dbReference type="EC" id="1.14.15.7"/>
    </reaction>
</comment>
<comment type="similarity">
    <text evidence="5">Belongs to the choline monooxygenase family.</text>
</comment>
<evidence type="ECO:0000256" key="4">
    <source>
        <dbReference type="ARBA" id="ARBA00004866"/>
    </source>
</evidence>
<reference evidence="17" key="2">
    <citation type="journal article" date="2024" name="Plant">
        <title>Genomic evolution and insights into agronomic trait innovations of Sesamum species.</title>
        <authorList>
            <person name="Miao H."/>
            <person name="Wang L."/>
            <person name="Qu L."/>
            <person name="Liu H."/>
            <person name="Sun Y."/>
            <person name="Le M."/>
            <person name="Wang Q."/>
            <person name="Wei S."/>
            <person name="Zheng Y."/>
            <person name="Lin W."/>
            <person name="Duan Y."/>
            <person name="Cao H."/>
            <person name="Xiong S."/>
            <person name="Wang X."/>
            <person name="Wei L."/>
            <person name="Li C."/>
            <person name="Ma Q."/>
            <person name="Ju M."/>
            <person name="Zhao R."/>
            <person name="Li G."/>
            <person name="Mu C."/>
            <person name="Tian Q."/>
            <person name="Mei H."/>
            <person name="Zhang T."/>
            <person name="Gao T."/>
            <person name="Zhang H."/>
        </authorList>
    </citation>
    <scope>NUCLEOTIDE SEQUENCE</scope>
    <source>
        <strain evidence="17">G02</strain>
    </source>
</reference>
<dbReference type="InterPro" id="IPR015879">
    <property type="entry name" value="Ring_hydroxy_dOase_asu_C_dom"/>
</dbReference>
<dbReference type="Pfam" id="PF00355">
    <property type="entry name" value="Rieske"/>
    <property type="match status" value="1"/>
</dbReference>
<evidence type="ECO:0000256" key="13">
    <source>
        <dbReference type="ARBA" id="ARBA00023014"/>
    </source>
</evidence>
<dbReference type="Gene3D" id="3.90.380.10">
    <property type="entry name" value="Naphthalene 1,2-dioxygenase Alpha Subunit, Chain A, domain 1"/>
    <property type="match status" value="2"/>
</dbReference>
<keyword evidence="17" id="KW-0503">Monooxygenase</keyword>
<organism evidence="17">
    <name type="scientific">Sesamum radiatum</name>
    <name type="common">Black benniseed</name>
    <dbReference type="NCBI Taxonomy" id="300843"/>
    <lineage>
        <taxon>Eukaryota</taxon>
        <taxon>Viridiplantae</taxon>
        <taxon>Streptophyta</taxon>
        <taxon>Embryophyta</taxon>
        <taxon>Tracheophyta</taxon>
        <taxon>Spermatophyta</taxon>
        <taxon>Magnoliopsida</taxon>
        <taxon>eudicotyledons</taxon>
        <taxon>Gunneridae</taxon>
        <taxon>Pentapetalae</taxon>
        <taxon>asterids</taxon>
        <taxon>lamiids</taxon>
        <taxon>Lamiales</taxon>
        <taxon>Pedaliaceae</taxon>
        <taxon>Sesamum</taxon>
    </lineage>
</organism>
<evidence type="ECO:0000256" key="14">
    <source>
        <dbReference type="ARBA" id="ARBA00034078"/>
    </source>
</evidence>
<keyword evidence="13" id="KW-0411">Iron-sulfur</keyword>
<gene>
    <name evidence="17" type="ORF">Sradi_3386200</name>
</gene>
<dbReference type="PANTHER" id="PTHR43756">
    <property type="entry name" value="CHOLINE MONOOXYGENASE, CHLOROPLASTIC"/>
    <property type="match status" value="1"/>
</dbReference>
<comment type="subcellular location">
    <subcellularLocation>
        <location evidence="3">Plastid</location>
        <location evidence="3">Chloroplast stroma</location>
    </subcellularLocation>
</comment>
<evidence type="ECO:0000256" key="9">
    <source>
        <dbReference type="ARBA" id="ARBA00022723"/>
    </source>
</evidence>
<evidence type="ECO:0000256" key="6">
    <source>
        <dbReference type="ARBA" id="ARBA00012763"/>
    </source>
</evidence>
<protein>
    <recommendedName>
        <fullName evidence="7">Choline monooxygenase, chloroplastic</fullName>
        <ecNumber evidence="6">1.14.15.7</ecNumber>
    </recommendedName>
</protein>
<evidence type="ECO:0000256" key="11">
    <source>
        <dbReference type="ARBA" id="ARBA00023002"/>
    </source>
</evidence>
<comment type="pathway">
    <text evidence="4">Amine and polyamine biosynthesis; betaine biosynthesis via choline pathway; betaine aldehyde from choline (monooxygenase route): step 1/1.</text>
</comment>
<evidence type="ECO:0000256" key="2">
    <source>
        <dbReference type="ARBA" id="ARBA00002149"/>
    </source>
</evidence>
<dbReference type="EC" id="1.14.15.7" evidence="6"/>